<dbReference type="PROSITE" id="PS00108">
    <property type="entry name" value="PROTEIN_KINASE_ST"/>
    <property type="match status" value="1"/>
</dbReference>
<keyword evidence="10" id="KW-0812">Transmembrane</keyword>
<dbReference type="InterPro" id="IPR008271">
    <property type="entry name" value="Ser/Thr_kinase_AS"/>
</dbReference>
<evidence type="ECO:0000259" key="11">
    <source>
        <dbReference type="PROSITE" id="PS50006"/>
    </source>
</evidence>
<accession>A0A3B0VEP5</accession>
<evidence type="ECO:0000256" key="2">
    <source>
        <dbReference type="ARBA" id="ARBA00022525"/>
    </source>
</evidence>
<dbReference type="GO" id="GO:0005524">
    <property type="term" value="F:ATP binding"/>
    <property type="evidence" value="ECO:0007669"/>
    <property type="project" value="UniProtKB-KW"/>
</dbReference>
<protein>
    <submittedName>
        <fullName evidence="13">Internalin, putative</fullName>
    </submittedName>
</protein>
<keyword evidence="3" id="KW-0808">Transferase</keyword>
<evidence type="ECO:0000313" key="13">
    <source>
        <dbReference type="EMBL" id="VAW41995.1"/>
    </source>
</evidence>
<evidence type="ECO:0000256" key="5">
    <source>
        <dbReference type="ARBA" id="ARBA00022741"/>
    </source>
</evidence>
<evidence type="ECO:0000256" key="7">
    <source>
        <dbReference type="ARBA" id="ARBA00022837"/>
    </source>
</evidence>
<dbReference type="CDD" id="cd14014">
    <property type="entry name" value="STKc_PknB_like"/>
    <property type="match status" value="1"/>
</dbReference>
<keyword evidence="4" id="KW-0732">Signal</keyword>
<keyword evidence="6" id="KW-0418">Kinase</keyword>
<keyword evidence="5" id="KW-0547">Nucleotide-binding</keyword>
<dbReference type="Pfam" id="PF00498">
    <property type="entry name" value="FHA"/>
    <property type="match status" value="1"/>
</dbReference>
<dbReference type="Gene3D" id="2.60.200.20">
    <property type="match status" value="1"/>
</dbReference>
<evidence type="ECO:0000256" key="1">
    <source>
        <dbReference type="ARBA" id="ARBA00004613"/>
    </source>
</evidence>
<keyword evidence="10" id="KW-1133">Transmembrane helix</keyword>
<dbReference type="PANTHER" id="PTHR43289:SF6">
    <property type="entry name" value="SERINE_THREONINE-PROTEIN KINASE NEKL-3"/>
    <property type="match status" value="1"/>
</dbReference>
<feature type="compositionally biased region" description="Low complexity" evidence="9">
    <location>
        <begin position="324"/>
        <end position="333"/>
    </location>
</feature>
<dbReference type="PROSITE" id="PS00107">
    <property type="entry name" value="PROTEIN_KINASE_ATP"/>
    <property type="match status" value="1"/>
</dbReference>
<name>A0A3B0VEP5_9ZZZZ</name>
<dbReference type="InterPro" id="IPR000719">
    <property type="entry name" value="Prot_kinase_dom"/>
</dbReference>
<feature type="compositionally biased region" description="Acidic residues" evidence="9">
    <location>
        <begin position="845"/>
        <end position="855"/>
    </location>
</feature>
<dbReference type="Gene3D" id="1.10.510.10">
    <property type="entry name" value="Transferase(Phosphotransferase) domain 1"/>
    <property type="match status" value="1"/>
</dbReference>
<proteinExistence type="predicted"/>
<organism evidence="13">
    <name type="scientific">hydrothermal vent metagenome</name>
    <dbReference type="NCBI Taxonomy" id="652676"/>
    <lineage>
        <taxon>unclassified sequences</taxon>
        <taxon>metagenomes</taxon>
        <taxon>ecological metagenomes</taxon>
    </lineage>
</organism>
<reference evidence="13" key="1">
    <citation type="submission" date="2018-06" db="EMBL/GenBank/DDBJ databases">
        <authorList>
            <person name="Zhirakovskaya E."/>
        </authorList>
    </citation>
    <scope>NUCLEOTIDE SEQUENCE</scope>
</reference>
<dbReference type="SUPFAM" id="SSF49879">
    <property type="entry name" value="SMAD/FHA domain"/>
    <property type="match status" value="1"/>
</dbReference>
<feature type="compositionally biased region" description="Acidic residues" evidence="9">
    <location>
        <begin position="822"/>
        <end position="834"/>
    </location>
</feature>
<dbReference type="SUPFAM" id="SSF56112">
    <property type="entry name" value="Protein kinase-like (PK-like)"/>
    <property type="match status" value="1"/>
</dbReference>
<keyword evidence="7" id="KW-0106">Calcium</keyword>
<dbReference type="EMBL" id="UOEU01000878">
    <property type="protein sequence ID" value="VAW41995.1"/>
    <property type="molecule type" value="Genomic_DNA"/>
</dbReference>
<dbReference type="InterPro" id="IPR011009">
    <property type="entry name" value="Kinase-like_dom_sf"/>
</dbReference>
<dbReference type="InterPro" id="IPR000253">
    <property type="entry name" value="FHA_dom"/>
</dbReference>
<dbReference type="Gene3D" id="3.30.200.20">
    <property type="entry name" value="Phosphorylase Kinase, domain 1"/>
    <property type="match status" value="1"/>
</dbReference>
<dbReference type="CDD" id="cd00060">
    <property type="entry name" value="FHA"/>
    <property type="match status" value="1"/>
</dbReference>
<keyword evidence="2" id="KW-0964">Secreted</keyword>
<dbReference type="PROSITE" id="PS50006">
    <property type="entry name" value="FHA_DOMAIN"/>
    <property type="match status" value="1"/>
</dbReference>
<evidence type="ECO:0000259" key="12">
    <source>
        <dbReference type="PROSITE" id="PS50011"/>
    </source>
</evidence>
<dbReference type="PANTHER" id="PTHR43289">
    <property type="entry name" value="MITOGEN-ACTIVATED PROTEIN KINASE KINASE KINASE 20-RELATED"/>
    <property type="match status" value="1"/>
</dbReference>
<evidence type="ECO:0000256" key="3">
    <source>
        <dbReference type="ARBA" id="ARBA00022679"/>
    </source>
</evidence>
<evidence type="ECO:0000256" key="4">
    <source>
        <dbReference type="ARBA" id="ARBA00022729"/>
    </source>
</evidence>
<feature type="region of interest" description="Disordered" evidence="9">
    <location>
        <begin position="321"/>
        <end position="340"/>
    </location>
</feature>
<comment type="subcellular location">
    <subcellularLocation>
        <location evidence="1">Secreted</location>
    </subcellularLocation>
</comment>
<feature type="region of interest" description="Disordered" evidence="9">
    <location>
        <begin position="776"/>
        <end position="867"/>
    </location>
</feature>
<feature type="transmembrane region" description="Helical" evidence="10">
    <location>
        <begin position="716"/>
        <end position="738"/>
    </location>
</feature>
<evidence type="ECO:0000256" key="6">
    <source>
        <dbReference type="ARBA" id="ARBA00022777"/>
    </source>
</evidence>
<keyword evidence="10" id="KW-0472">Membrane</keyword>
<dbReference type="GO" id="GO:0004674">
    <property type="term" value="F:protein serine/threonine kinase activity"/>
    <property type="evidence" value="ECO:0007669"/>
    <property type="project" value="TreeGrafter"/>
</dbReference>
<feature type="domain" description="FHA" evidence="11">
    <location>
        <begin position="386"/>
        <end position="435"/>
    </location>
</feature>
<dbReference type="InterPro" id="IPR008984">
    <property type="entry name" value="SMAD_FHA_dom_sf"/>
</dbReference>
<dbReference type="InterPro" id="IPR017441">
    <property type="entry name" value="Protein_kinase_ATP_BS"/>
</dbReference>
<evidence type="ECO:0000256" key="8">
    <source>
        <dbReference type="ARBA" id="ARBA00022840"/>
    </source>
</evidence>
<dbReference type="InterPro" id="IPR059100">
    <property type="entry name" value="TSP3_bac"/>
</dbReference>
<dbReference type="Pfam" id="PF18884">
    <property type="entry name" value="TSP3_bac"/>
    <property type="match status" value="4"/>
</dbReference>
<gene>
    <name evidence="13" type="ORF">MNBD_CHLOROFLEXI01-4702</name>
</gene>
<evidence type="ECO:0000256" key="9">
    <source>
        <dbReference type="SAM" id="MobiDB-lite"/>
    </source>
</evidence>
<dbReference type="SMART" id="SM00220">
    <property type="entry name" value="S_TKc"/>
    <property type="match status" value="1"/>
</dbReference>
<evidence type="ECO:0000256" key="10">
    <source>
        <dbReference type="SAM" id="Phobius"/>
    </source>
</evidence>
<feature type="domain" description="Protein kinase" evidence="12">
    <location>
        <begin position="12"/>
        <end position="286"/>
    </location>
</feature>
<keyword evidence="8" id="KW-0067">ATP-binding</keyword>
<sequence length="1059" mass="113723">MDTYIGQEIEQYKIESKIGSGSSGTVYRATDLNLVRSVVLKLLKPMLTKNPARQKQILKAAQAASRLSHPAIVPLYNFGQQNGHVYLVTALVEGMSLERLLALLNQGEHVLRLDESLYIVAQIADGLGYAHQAGVHHGDLKPGNILLKPLERPLRSSDPPLKAMLADFGLSPIPDSGIPEGLSAEQARPLHRYLPYLAPERQAGQPADGRADIYSLGIILHQLVSGQLPNHKQPLRDLCPGVPSNIIEIVEKATAYGLADRYQLAEKMADDLRLAASRLTAADTLLFAPQATVSDFATMLAASKESSPVQPATINLEQTAVPHQPQQDNQNSQNEEEATPVLQAATTNEPPHTVLQPSPPPAIGDQIIITGQGRAPRHFSMNKPKITIGRAPDNDIVLSSPDVSRQHARLEQQNNGWAIIDAKSRGGIFYNGRKLSPKQPESWQPDLRLQIGPYFLQWQLAEELANNPAPNTPAAPVTELFQISADGSHVQASNSSFSVALNPTQAALAPGGEAHLQIELFNQSSTILLVKISLTGLPDIATLAQDTVSIAPGGRATVPLTLQLPTVEQPLLAGQHPFQLLLQAGDSSVETAETAVLQGQLTILPEEQFELSIWPAHVENGGTCRVMVRNDGNVSSTLTLTTQDPAGKLQFFGDEQPMVLDAGGTATTAYRITHRKKRPFFGRVRQIPFEVEIRSSNGHLQNKLGHLELRPRFPAWVLPLIQLLLVLVLVAVVLNSVFDSRQNPVGNMPTTPVLGEGTAAVTTAPATLTAVQLAGDDDSDGLSGEQEIKIGSDPFNDDSDGDGLLDGIEINTYNTDPLLSDSDGDGLDDAEELDQYQTDPTLADTDLDGTSDGDEVAAGSDPLRFQDDGETAVVSTPSTSTSVPAVTAAPSDNETTVEIVMLPEQSGWLSSSGEVNIGSSNMPRAGDLADETAVRGLLTFPLADLPSNATIRTAFLRFNSSPTIEGDPFTALGCLQIELVEMSQPLDNTAYDTLGFFISCELNSPTSIDVAFDVEDALVQGQSQLYLRLGFETESNGDAVADLYTVRTAPILEVTYLLP</sequence>
<dbReference type="AlphaFoldDB" id="A0A3B0VEP5"/>
<dbReference type="PROSITE" id="PS50011">
    <property type="entry name" value="PROTEIN_KINASE_DOM"/>
    <property type="match status" value="1"/>
</dbReference>
<dbReference type="Pfam" id="PF00069">
    <property type="entry name" value="Pkinase"/>
    <property type="match status" value="1"/>
</dbReference>
<dbReference type="SMART" id="SM00240">
    <property type="entry name" value="FHA"/>
    <property type="match status" value="1"/>
</dbReference>